<gene>
    <name evidence="1" type="ORF">MYCFIDRAFT_183936</name>
</gene>
<dbReference type="GeneID" id="19334703"/>
<accession>M3AN95</accession>
<proteinExistence type="predicted"/>
<reference evidence="1 2" key="1">
    <citation type="journal article" date="2012" name="PLoS Pathog.">
        <title>Diverse lifestyles and strategies of plant pathogenesis encoded in the genomes of eighteen Dothideomycetes fungi.</title>
        <authorList>
            <person name="Ohm R.A."/>
            <person name="Feau N."/>
            <person name="Henrissat B."/>
            <person name="Schoch C.L."/>
            <person name="Horwitz B.A."/>
            <person name="Barry K.W."/>
            <person name="Condon B.J."/>
            <person name="Copeland A.C."/>
            <person name="Dhillon B."/>
            <person name="Glaser F."/>
            <person name="Hesse C.N."/>
            <person name="Kosti I."/>
            <person name="LaButti K."/>
            <person name="Lindquist E.A."/>
            <person name="Lucas S."/>
            <person name="Salamov A.A."/>
            <person name="Bradshaw R.E."/>
            <person name="Ciuffetti L."/>
            <person name="Hamelin R.C."/>
            <person name="Kema G.H.J."/>
            <person name="Lawrence C."/>
            <person name="Scott J.A."/>
            <person name="Spatafora J.W."/>
            <person name="Turgeon B.G."/>
            <person name="de Wit P.J.G.M."/>
            <person name="Zhong S."/>
            <person name="Goodwin S.B."/>
            <person name="Grigoriev I.V."/>
        </authorList>
    </citation>
    <scope>NUCLEOTIDE SEQUENCE [LARGE SCALE GENOMIC DNA]</scope>
    <source>
        <strain evidence="1 2">CIRAD86</strain>
    </source>
</reference>
<dbReference type="EMBL" id="KB446563">
    <property type="protein sequence ID" value="EME78603.1"/>
    <property type="molecule type" value="Genomic_DNA"/>
</dbReference>
<evidence type="ECO:0000313" key="1">
    <source>
        <dbReference type="EMBL" id="EME78603.1"/>
    </source>
</evidence>
<organism evidence="1 2">
    <name type="scientific">Pseudocercospora fijiensis (strain CIRAD86)</name>
    <name type="common">Black leaf streak disease fungus</name>
    <name type="synonym">Mycosphaerella fijiensis</name>
    <dbReference type="NCBI Taxonomy" id="383855"/>
    <lineage>
        <taxon>Eukaryota</taxon>
        <taxon>Fungi</taxon>
        <taxon>Dikarya</taxon>
        <taxon>Ascomycota</taxon>
        <taxon>Pezizomycotina</taxon>
        <taxon>Dothideomycetes</taxon>
        <taxon>Dothideomycetidae</taxon>
        <taxon>Mycosphaerellales</taxon>
        <taxon>Mycosphaerellaceae</taxon>
        <taxon>Pseudocercospora</taxon>
    </lineage>
</organism>
<dbReference type="KEGG" id="pfj:MYCFIDRAFT_183936"/>
<dbReference type="AlphaFoldDB" id="M3AN95"/>
<name>M3AN95_PSEFD</name>
<dbReference type="HOGENOM" id="CLU_2961867_0_0_1"/>
<evidence type="ECO:0000313" key="2">
    <source>
        <dbReference type="Proteomes" id="UP000016932"/>
    </source>
</evidence>
<dbReference type="RefSeq" id="XP_007930946.1">
    <property type="nucleotide sequence ID" value="XM_007932755.1"/>
</dbReference>
<dbReference type="VEuPathDB" id="FungiDB:MYCFIDRAFT_183936"/>
<sequence>MVLATHSLPASRQLSQAGTIANERSAAEQDLYEHQVTEPAICRGCPQGVHPTSSETSDA</sequence>
<dbReference type="Proteomes" id="UP000016932">
    <property type="component" value="Unassembled WGS sequence"/>
</dbReference>
<protein>
    <submittedName>
        <fullName evidence="1">Uncharacterized protein</fullName>
    </submittedName>
</protein>
<keyword evidence="2" id="KW-1185">Reference proteome</keyword>